<dbReference type="SUPFAM" id="SSF50998">
    <property type="entry name" value="Quinoprotein alcohol dehydrogenase-like"/>
    <property type="match status" value="1"/>
</dbReference>
<dbReference type="AlphaFoldDB" id="A0A4R9KD81"/>
<comment type="caution">
    <text evidence="1">The sequence shown here is derived from an EMBL/GenBank/DDBJ whole genome shotgun (WGS) entry which is preliminary data.</text>
</comment>
<dbReference type="Pfam" id="PF17164">
    <property type="entry name" value="DUF5122"/>
    <property type="match status" value="4"/>
</dbReference>
<dbReference type="OrthoDB" id="340196at2"/>
<evidence type="ECO:0000313" key="2">
    <source>
        <dbReference type="Proteomes" id="UP000297693"/>
    </source>
</evidence>
<dbReference type="EMBL" id="RQGD01000005">
    <property type="protein sequence ID" value="TGL63112.1"/>
    <property type="molecule type" value="Genomic_DNA"/>
</dbReference>
<reference evidence="1" key="1">
    <citation type="journal article" date="2019" name="PLoS Negl. Trop. Dis.">
        <title>Revisiting the worldwide diversity of Leptospira species in the environment.</title>
        <authorList>
            <person name="Vincent A.T."/>
            <person name="Schiettekatte O."/>
            <person name="Bourhy P."/>
            <person name="Veyrier F.J."/>
            <person name="Picardeau M."/>
        </authorList>
    </citation>
    <scope>NUCLEOTIDE SEQUENCE [LARGE SCALE GENOMIC DNA]</scope>
    <source>
        <strain evidence="1">201702476</strain>
    </source>
</reference>
<name>A0A4R9KD81_9LEPT</name>
<accession>A0A4R9KD81</accession>
<gene>
    <name evidence="1" type="ORF">EHQ58_01285</name>
</gene>
<sequence length="753" mass="80068">MMRIYFLFLLICLQCSFTKGSKDDPRNQLLFLLAFLNLGATTEQPQTDIDPSTVAFPQTNGVVASQVRIGDSLYVIGEFGSIGFPTDKYAELKFSDGSLVKNKQILVTGTQVNKILVDGSGRTYLLGLFTAVDDQTRTNIARINADGTISSFAPSVNGQIRTGYILSNNKMILVGSFNAIDGNATTSGIAAIDLNTDAVDTAWSRATTPTNSVFSVTQVGSAVYLGGFFTTIDGQTRTGLAKYSLTGVIDSTWSISITGTSFSINALAGSSDGTRLFLGGRFDTVAATVRPHLASVDISGVPTLDAGFGTNFTFSATNNNVVKLIASGNLSDGSLYACGRFSSNGGLNGLLKVSQASATVDTNYKIPSLVSANNIVDCELNDGFVYLAGQFSVSFSQGIRSNLIKFDPSKKDLDFTFNPFPSSTVSSLLVKDGNLLAGGSFQSIGGASRKDFAGINLTEIKITDVDLQFPTGGFMKSGERFGSSIILGGSFFRIGSSSQRYLAKINPVSGEVDQNFFPSIDGTVNKVFNMDGDLLIAGNFQLISNNARPRFAKLNPTSGALVREFQALPDGDVKSCIVYRGDYLCAGSFTKISNVSCNQLCLIDRLTGQVKDTNFKFVGSIEKITKIADRIYIMGNLTSWEDTPINGLVSVSGENVKQIVSTEISVNGLVRDILKKENRMVVGGSMVSSGETSLGGLAQYSFGATTVSASNPSCNREINTLQTIGKKTFSVGGTFSTLNSKTQMGLGLIQFSE</sequence>
<organism evidence="1 2">
    <name type="scientific">Leptospira ognonensis</name>
    <dbReference type="NCBI Taxonomy" id="2484945"/>
    <lineage>
        <taxon>Bacteria</taxon>
        <taxon>Pseudomonadati</taxon>
        <taxon>Spirochaetota</taxon>
        <taxon>Spirochaetia</taxon>
        <taxon>Leptospirales</taxon>
        <taxon>Leptospiraceae</taxon>
        <taxon>Leptospira</taxon>
    </lineage>
</organism>
<dbReference type="Proteomes" id="UP000297693">
    <property type="component" value="Unassembled WGS sequence"/>
</dbReference>
<dbReference type="InterPro" id="IPR013431">
    <property type="entry name" value="Delta_60_rpt"/>
</dbReference>
<dbReference type="InterPro" id="IPR011047">
    <property type="entry name" value="Quinoprotein_ADH-like_sf"/>
</dbReference>
<keyword evidence="2" id="KW-1185">Reference proteome</keyword>
<protein>
    <submittedName>
        <fullName evidence="1">Uncharacterized protein</fullName>
    </submittedName>
</protein>
<proteinExistence type="predicted"/>
<evidence type="ECO:0000313" key="1">
    <source>
        <dbReference type="EMBL" id="TGL63112.1"/>
    </source>
</evidence>